<evidence type="ECO:0000313" key="1">
    <source>
        <dbReference type="EMBL" id="CAG6465118.1"/>
    </source>
</evidence>
<accession>A0A8D8FC69</accession>
<sequence>MDPIEGTSSKMTTEMQNPSCSYKTITLDSHGVDYQRQTACALLQRSMEEHGENSEFVYKLAFEVTEGGKFDDIGLFINGKWILIQTKHAKSEKGGPYLLTDEMLFKEDNGAFSILKYLKEYHRMKWSYGPIEYIVLFTNRVFETAKAYPEVKLDNLLKFSTGSHCQLRLEDFERETFKCYYNEIEDAMVKLFENKKMNAIIKKFNVFLKYILHKKGKNVHLSNKNKYNNPDIQRLWNTLREKIKDKTVPIGIMGDFWSQTKKT</sequence>
<dbReference type="AlphaFoldDB" id="A0A8D8FC69"/>
<dbReference type="EMBL" id="HBUE01052338">
    <property type="protein sequence ID" value="CAG6465118.1"/>
    <property type="molecule type" value="Transcribed_RNA"/>
</dbReference>
<organism evidence="1">
    <name type="scientific">Culex pipiens</name>
    <name type="common">House mosquito</name>
    <dbReference type="NCBI Taxonomy" id="7175"/>
    <lineage>
        <taxon>Eukaryota</taxon>
        <taxon>Metazoa</taxon>
        <taxon>Ecdysozoa</taxon>
        <taxon>Arthropoda</taxon>
        <taxon>Hexapoda</taxon>
        <taxon>Insecta</taxon>
        <taxon>Pterygota</taxon>
        <taxon>Neoptera</taxon>
        <taxon>Endopterygota</taxon>
        <taxon>Diptera</taxon>
        <taxon>Nematocera</taxon>
        <taxon>Culicoidea</taxon>
        <taxon>Culicidae</taxon>
        <taxon>Culicinae</taxon>
        <taxon>Culicini</taxon>
        <taxon>Culex</taxon>
        <taxon>Culex</taxon>
    </lineage>
</organism>
<reference evidence="1" key="1">
    <citation type="submission" date="2021-05" db="EMBL/GenBank/DDBJ databases">
        <authorList>
            <person name="Alioto T."/>
            <person name="Alioto T."/>
            <person name="Gomez Garrido J."/>
        </authorList>
    </citation>
    <scope>NUCLEOTIDE SEQUENCE</scope>
</reference>
<protein>
    <submittedName>
        <fullName evidence="1">(northern house mosquito) hypothetical protein</fullName>
    </submittedName>
</protein>
<name>A0A8D8FC69_CULPI</name>
<proteinExistence type="predicted"/>